<accession>A0ABS4E9N4</accession>
<feature type="compositionally biased region" description="Basic and acidic residues" evidence="1">
    <location>
        <begin position="51"/>
        <end position="79"/>
    </location>
</feature>
<protein>
    <submittedName>
        <fullName evidence="2">Stage III sporulation protein AH</fullName>
    </submittedName>
</protein>
<gene>
    <name evidence="2" type="ORF">J2Z43_001008</name>
</gene>
<dbReference type="Proteomes" id="UP000767291">
    <property type="component" value="Unassembled WGS sequence"/>
</dbReference>
<feature type="region of interest" description="Disordered" evidence="1">
    <location>
        <begin position="50"/>
        <end position="79"/>
    </location>
</feature>
<reference evidence="2 3" key="1">
    <citation type="submission" date="2021-03" db="EMBL/GenBank/DDBJ databases">
        <title>Genomic Encyclopedia of Type Strains, Phase IV (KMG-IV): sequencing the most valuable type-strain genomes for metagenomic binning, comparative biology and taxonomic classification.</title>
        <authorList>
            <person name="Goeker M."/>
        </authorList>
    </citation>
    <scope>NUCLEOTIDE SEQUENCE [LARGE SCALE GENOMIC DNA]</scope>
    <source>
        <strain evidence="2 3">DSM 1289</strain>
    </source>
</reference>
<proteinExistence type="predicted"/>
<dbReference type="InterPro" id="IPR024232">
    <property type="entry name" value="SpoIIIAH"/>
</dbReference>
<dbReference type="EMBL" id="JAGGJX010000001">
    <property type="protein sequence ID" value="MBP1854618.1"/>
    <property type="molecule type" value="Genomic_DNA"/>
</dbReference>
<organism evidence="2 3">
    <name type="scientific">Metaclostridioides mangenotii</name>
    <dbReference type="NCBI Taxonomy" id="1540"/>
    <lineage>
        <taxon>Bacteria</taxon>
        <taxon>Bacillati</taxon>
        <taxon>Bacillota</taxon>
        <taxon>Clostridia</taxon>
        <taxon>Peptostreptococcales</taxon>
        <taxon>Peptostreptococcaceae</taxon>
        <taxon>Metaclostridioides</taxon>
    </lineage>
</organism>
<keyword evidence="3" id="KW-1185">Reference proteome</keyword>
<name>A0ABS4E9N4_9FIRM</name>
<evidence type="ECO:0000313" key="2">
    <source>
        <dbReference type="EMBL" id="MBP1854618.1"/>
    </source>
</evidence>
<evidence type="ECO:0000313" key="3">
    <source>
        <dbReference type="Proteomes" id="UP000767291"/>
    </source>
</evidence>
<dbReference type="InterPro" id="IPR038503">
    <property type="entry name" value="SpoIIIAH_sf"/>
</dbReference>
<comment type="caution">
    <text evidence="2">The sequence shown here is derived from an EMBL/GenBank/DDBJ whole genome shotgun (WGS) entry which is preliminary data.</text>
</comment>
<evidence type="ECO:0000256" key="1">
    <source>
        <dbReference type="SAM" id="MobiDB-lite"/>
    </source>
</evidence>
<dbReference type="Gene3D" id="1.10.287.4300">
    <property type="entry name" value="Stage III sporulation protein AH-like"/>
    <property type="match status" value="1"/>
</dbReference>
<sequence>MKFNYKGRGFVVLSLTVMLIAVGTVNYKLSKKSLLETSQEFKAYEQAQYEKNTENAKTDEADSKDTVNKETAKTEAENKETEIQVVDSKNSKIDEKVTETSKQIKEQLSSEKNMKKSTYILDMKMTREKQRNELVQDLNEMINNPSTTEESRKEASNMKLSLVKSQDTELKIENILSTKGYEEALVYISDGKVNVVVNEKKIDKTDAAKIFDLVAEQANVEYENIKLTNNSK</sequence>
<dbReference type="Pfam" id="PF12685">
    <property type="entry name" value="SpoIIIAH"/>
    <property type="match status" value="1"/>
</dbReference>
<dbReference type="RefSeq" id="WP_209456102.1">
    <property type="nucleotide sequence ID" value="NZ_BAAACS010000012.1"/>
</dbReference>